<sequence>MAVPLKASAPLLSVTMTGAVVTPFTGVIPSRSTVMVAQPTTSCGLGGWVGVPGAGVVGVVGVLGVDGVLGVPLVLFEIAVGVLLCPQALSASRPVMASIGKRCFMVFPPWEIGD</sequence>
<protein>
    <submittedName>
        <fullName evidence="1">Uncharacterized protein</fullName>
    </submittedName>
</protein>
<accession>A0A917PEK5</accession>
<name>A0A917PEK5_9DEIO</name>
<dbReference type="EMBL" id="BMOE01000004">
    <property type="protein sequence ID" value="GGJ72484.1"/>
    <property type="molecule type" value="Genomic_DNA"/>
</dbReference>
<gene>
    <name evidence="1" type="ORF">GCM10008939_16130</name>
</gene>
<keyword evidence="2" id="KW-1185">Reference proteome</keyword>
<proteinExistence type="predicted"/>
<evidence type="ECO:0000313" key="2">
    <source>
        <dbReference type="Proteomes" id="UP000635726"/>
    </source>
</evidence>
<comment type="caution">
    <text evidence="1">The sequence shown here is derived from an EMBL/GenBank/DDBJ whole genome shotgun (WGS) entry which is preliminary data.</text>
</comment>
<evidence type="ECO:0000313" key="1">
    <source>
        <dbReference type="EMBL" id="GGJ72484.1"/>
    </source>
</evidence>
<organism evidence="1 2">
    <name type="scientific">Deinococcus aquiradiocola</name>
    <dbReference type="NCBI Taxonomy" id="393059"/>
    <lineage>
        <taxon>Bacteria</taxon>
        <taxon>Thermotogati</taxon>
        <taxon>Deinococcota</taxon>
        <taxon>Deinococci</taxon>
        <taxon>Deinococcales</taxon>
        <taxon>Deinococcaceae</taxon>
        <taxon>Deinococcus</taxon>
    </lineage>
</organism>
<dbReference type="Proteomes" id="UP000635726">
    <property type="component" value="Unassembled WGS sequence"/>
</dbReference>
<reference evidence="1" key="2">
    <citation type="submission" date="2020-09" db="EMBL/GenBank/DDBJ databases">
        <authorList>
            <person name="Sun Q."/>
            <person name="Ohkuma M."/>
        </authorList>
    </citation>
    <scope>NUCLEOTIDE SEQUENCE</scope>
    <source>
        <strain evidence="1">JCM 14371</strain>
    </source>
</reference>
<dbReference type="AlphaFoldDB" id="A0A917PEK5"/>
<reference evidence="1" key="1">
    <citation type="journal article" date="2014" name="Int. J. Syst. Evol. Microbiol.">
        <title>Complete genome sequence of Corynebacterium casei LMG S-19264T (=DSM 44701T), isolated from a smear-ripened cheese.</title>
        <authorList>
            <consortium name="US DOE Joint Genome Institute (JGI-PGF)"/>
            <person name="Walter F."/>
            <person name="Albersmeier A."/>
            <person name="Kalinowski J."/>
            <person name="Ruckert C."/>
        </authorList>
    </citation>
    <scope>NUCLEOTIDE SEQUENCE</scope>
    <source>
        <strain evidence="1">JCM 14371</strain>
    </source>
</reference>